<feature type="short sequence motif" description="GXGXXG" evidence="4">
    <location>
        <begin position="9"/>
        <end position="14"/>
    </location>
</feature>
<dbReference type="Proteomes" id="UP000502035">
    <property type="component" value="Chromosome"/>
</dbReference>
<dbReference type="RefSeq" id="WP_166315731.1">
    <property type="nucleotide sequence ID" value="NZ_CP049866.1"/>
</dbReference>
<feature type="short sequence motif" description="DGA/G" evidence="4">
    <location>
        <begin position="185"/>
        <end position="187"/>
    </location>
</feature>
<keyword evidence="7" id="KW-1185">Reference proteome</keyword>
<evidence type="ECO:0000256" key="2">
    <source>
        <dbReference type="ARBA" id="ARBA00022963"/>
    </source>
</evidence>
<feature type="short sequence motif" description="GXSXG" evidence="4">
    <location>
        <begin position="36"/>
        <end position="40"/>
    </location>
</feature>
<dbReference type="PANTHER" id="PTHR14226">
    <property type="entry name" value="NEUROPATHY TARGET ESTERASE/SWISS CHEESE D.MELANOGASTER"/>
    <property type="match status" value="1"/>
</dbReference>
<dbReference type="PANTHER" id="PTHR14226:SF29">
    <property type="entry name" value="NEUROPATHY TARGET ESTERASE SWS"/>
    <property type="match status" value="1"/>
</dbReference>
<keyword evidence="2 4" id="KW-0442">Lipid degradation</keyword>
<accession>A0A6G7YDC5</accession>
<dbReference type="Pfam" id="PF01734">
    <property type="entry name" value="Patatin"/>
    <property type="match status" value="1"/>
</dbReference>
<name>A0A6G7YDC5_9ACTN</name>
<evidence type="ECO:0000313" key="7">
    <source>
        <dbReference type="Proteomes" id="UP000502035"/>
    </source>
</evidence>
<protein>
    <submittedName>
        <fullName evidence="6">Patatin-like phospholipase family protein</fullName>
    </submittedName>
</protein>
<dbReference type="SUPFAM" id="SSF52151">
    <property type="entry name" value="FabD/lysophospholipase-like"/>
    <property type="match status" value="1"/>
</dbReference>
<reference evidence="6 7" key="1">
    <citation type="submission" date="2020-03" db="EMBL/GenBank/DDBJ databases">
        <title>Nocardioides sp. nov., isolated from fish.</title>
        <authorList>
            <person name="Hyun D.-W."/>
            <person name="Bae J.-W."/>
        </authorList>
    </citation>
    <scope>NUCLEOTIDE SEQUENCE [LARGE SCALE GENOMIC DNA]</scope>
    <source>
        <strain evidence="6 7">HDW12A</strain>
    </source>
</reference>
<evidence type="ECO:0000256" key="1">
    <source>
        <dbReference type="ARBA" id="ARBA00022801"/>
    </source>
</evidence>
<dbReference type="PROSITE" id="PS51635">
    <property type="entry name" value="PNPLA"/>
    <property type="match status" value="1"/>
</dbReference>
<feature type="active site" description="Proton acceptor" evidence="4">
    <location>
        <position position="185"/>
    </location>
</feature>
<gene>
    <name evidence="6" type="ORF">G7071_05140</name>
</gene>
<keyword evidence="3 4" id="KW-0443">Lipid metabolism</keyword>
<dbReference type="GO" id="GO:0016042">
    <property type="term" value="P:lipid catabolic process"/>
    <property type="evidence" value="ECO:0007669"/>
    <property type="project" value="UniProtKB-UniRule"/>
</dbReference>
<dbReference type="AlphaFoldDB" id="A0A6G7YDC5"/>
<dbReference type="Gene3D" id="3.40.1090.10">
    <property type="entry name" value="Cytosolic phospholipase A2 catalytic domain"/>
    <property type="match status" value="1"/>
</dbReference>
<feature type="active site" description="Nucleophile" evidence="4">
    <location>
        <position position="38"/>
    </location>
</feature>
<dbReference type="EMBL" id="CP049866">
    <property type="protein sequence ID" value="QIK74904.1"/>
    <property type="molecule type" value="Genomic_DNA"/>
</dbReference>
<sequence>MTTAFVLGGGGVLGAVEVGMLRALFERDITPDLVLGTSVGALNGAMVAREPSLDVIDRLTDLWAKTAQPARVKRTKIRPTRTRAAERDLFRERPLRTVRRVVATGGTNLYSAKPLRERLVDEFGDLTFEELPVEFGVCAASIERAAEHWFTSGPVVPAIVASAAVPGLLPPARATTEFGEEHFLDGGIVNSIPVGRAVAQGATRVFVLQVGRVDRPLAVPRRPWEVARVSFEIARRHRFMRELDEVPDGVDVHVLPAAGTSSRDDSMLAFRDFSSVQRRIDSTYDASRVYLDEHLAR</sequence>
<dbReference type="InterPro" id="IPR016035">
    <property type="entry name" value="Acyl_Trfase/lysoPLipase"/>
</dbReference>
<evidence type="ECO:0000313" key="6">
    <source>
        <dbReference type="EMBL" id="QIK74904.1"/>
    </source>
</evidence>
<dbReference type="KEGG" id="npi:G7071_05140"/>
<proteinExistence type="predicted"/>
<keyword evidence="1 4" id="KW-0378">Hydrolase</keyword>
<evidence type="ECO:0000256" key="3">
    <source>
        <dbReference type="ARBA" id="ARBA00023098"/>
    </source>
</evidence>
<evidence type="ECO:0000259" key="5">
    <source>
        <dbReference type="PROSITE" id="PS51635"/>
    </source>
</evidence>
<feature type="domain" description="PNPLA" evidence="5">
    <location>
        <begin position="5"/>
        <end position="198"/>
    </location>
</feature>
<dbReference type="InterPro" id="IPR050301">
    <property type="entry name" value="NTE"/>
</dbReference>
<dbReference type="InterPro" id="IPR002641">
    <property type="entry name" value="PNPLA_dom"/>
</dbReference>
<organism evidence="6 7">
    <name type="scientific">Nocardioides piscis</name>
    <dbReference type="NCBI Taxonomy" id="2714938"/>
    <lineage>
        <taxon>Bacteria</taxon>
        <taxon>Bacillati</taxon>
        <taxon>Actinomycetota</taxon>
        <taxon>Actinomycetes</taxon>
        <taxon>Propionibacteriales</taxon>
        <taxon>Nocardioidaceae</taxon>
        <taxon>Nocardioides</taxon>
    </lineage>
</organism>
<evidence type="ECO:0000256" key="4">
    <source>
        <dbReference type="PROSITE-ProRule" id="PRU01161"/>
    </source>
</evidence>
<dbReference type="GO" id="GO:0016787">
    <property type="term" value="F:hydrolase activity"/>
    <property type="evidence" value="ECO:0007669"/>
    <property type="project" value="UniProtKB-UniRule"/>
</dbReference>